<evidence type="ECO:0000313" key="2">
    <source>
        <dbReference type="Proteomes" id="UP001163321"/>
    </source>
</evidence>
<accession>A0ACC0WHE1</accession>
<evidence type="ECO:0000313" key="1">
    <source>
        <dbReference type="EMBL" id="KAI9917817.1"/>
    </source>
</evidence>
<keyword evidence="2" id="KW-1185">Reference proteome</keyword>
<reference evidence="1 2" key="1">
    <citation type="journal article" date="2022" name="bioRxiv">
        <title>The genome of the oomycete Peronosclerospora sorghi, a cosmopolitan pathogen of maize and sorghum, is inflated with dispersed pseudogenes.</title>
        <authorList>
            <person name="Fletcher K."/>
            <person name="Martin F."/>
            <person name="Isakeit T."/>
            <person name="Cavanaugh K."/>
            <person name="Magill C."/>
            <person name="Michelmore R."/>
        </authorList>
    </citation>
    <scope>NUCLEOTIDE SEQUENCE [LARGE SCALE GENOMIC DNA]</scope>
    <source>
        <strain evidence="1">P6</strain>
    </source>
</reference>
<proteinExistence type="predicted"/>
<protein>
    <submittedName>
        <fullName evidence="1">Uncharacterized protein</fullName>
    </submittedName>
</protein>
<dbReference type="EMBL" id="CM047592">
    <property type="protein sequence ID" value="KAI9917817.1"/>
    <property type="molecule type" value="Genomic_DNA"/>
</dbReference>
<name>A0ACC0WHE1_9STRA</name>
<comment type="caution">
    <text evidence="1">The sequence shown here is derived from an EMBL/GenBank/DDBJ whole genome shotgun (WGS) entry which is preliminary data.</text>
</comment>
<sequence length="339" mass="38192">MIPWLENKANFALIKGSAAQGQRLTSGKKLRKLDGYRALAQYVNRKVPGTDWDEKAGKSRYESYLATYKKTRAKSNTTGFGLTDADRRSDRHTIDAKLDFMCPFFNRMDNLFGSRQNVNPTYISALGLPVDDGTFGGSGSSTPAAPASHQPHFSLPTASEETLSSDDEPEEHVLNQSDASSPVITATRRSLTEEQEDPILLGDQPEQEDTEDDMRFFPSPERHSSAGSATARNPRRQSLLNHRKESVSNTLSQRKVLPAKRGADQSMYSDFASKRADIERRRIELEEQRWSEEKELRREEMRVRSKDVEQAGRYSMITELIKTGKSSEEIAAFMSDLNM</sequence>
<gene>
    <name evidence="1" type="ORF">PsorP6_012612</name>
</gene>
<dbReference type="Proteomes" id="UP001163321">
    <property type="component" value="Chromosome 13"/>
</dbReference>
<organism evidence="1 2">
    <name type="scientific">Peronosclerospora sorghi</name>
    <dbReference type="NCBI Taxonomy" id="230839"/>
    <lineage>
        <taxon>Eukaryota</taxon>
        <taxon>Sar</taxon>
        <taxon>Stramenopiles</taxon>
        <taxon>Oomycota</taxon>
        <taxon>Peronosporomycetes</taxon>
        <taxon>Peronosporales</taxon>
        <taxon>Peronosporaceae</taxon>
        <taxon>Peronosclerospora</taxon>
    </lineage>
</organism>